<feature type="domain" description="Nudix hydrolase" evidence="12">
    <location>
        <begin position="212"/>
        <end position="357"/>
    </location>
</feature>
<evidence type="ECO:0000313" key="14">
    <source>
        <dbReference type="Proteomes" id="UP001224775"/>
    </source>
</evidence>
<dbReference type="CDD" id="cd04670">
    <property type="entry name" value="NUDIX_ASFGF2_Nudt6"/>
    <property type="match status" value="1"/>
</dbReference>
<protein>
    <recommendedName>
        <fullName evidence="10">Nucleoside diphosphate-linked moiety X motif 6</fullName>
    </recommendedName>
</protein>
<organism evidence="13 14">
    <name type="scientific">Skeletonema marinoi</name>
    <dbReference type="NCBI Taxonomy" id="267567"/>
    <lineage>
        <taxon>Eukaryota</taxon>
        <taxon>Sar</taxon>
        <taxon>Stramenopiles</taxon>
        <taxon>Ochrophyta</taxon>
        <taxon>Bacillariophyta</taxon>
        <taxon>Coscinodiscophyceae</taxon>
        <taxon>Thalassiosirophycidae</taxon>
        <taxon>Thalassiosirales</taxon>
        <taxon>Skeletonemataceae</taxon>
        <taxon>Skeletonema</taxon>
        <taxon>Skeletonema marinoi-dohrnii complex</taxon>
    </lineage>
</organism>
<dbReference type="PANTHER" id="PTHR13994">
    <property type="entry name" value="NUDIX HYDROLASE RELATED"/>
    <property type="match status" value="1"/>
</dbReference>
<dbReference type="PRINTS" id="PR00502">
    <property type="entry name" value="NUDIXFAMILY"/>
</dbReference>
<dbReference type="GO" id="GO:0035529">
    <property type="term" value="F:NADH pyrophosphatase activity"/>
    <property type="evidence" value="ECO:0007669"/>
    <property type="project" value="TreeGrafter"/>
</dbReference>
<evidence type="ECO:0000256" key="4">
    <source>
        <dbReference type="ARBA" id="ARBA00005582"/>
    </source>
</evidence>
<dbReference type="InterPro" id="IPR020476">
    <property type="entry name" value="Nudix_hydrolase"/>
</dbReference>
<comment type="subcellular location">
    <subcellularLocation>
        <location evidence="3">Cytoplasm</location>
    </subcellularLocation>
    <subcellularLocation>
        <location evidence="2">Mitochondrion</location>
    </subcellularLocation>
    <subcellularLocation>
        <location evidence="1">Nucleus</location>
    </subcellularLocation>
</comment>
<dbReference type="GO" id="GO:0047631">
    <property type="term" value="F:ADP-ribose diphosphatase activity"/>
    <property type="evidence" value="ECO:0007669"/>
    <property type="project" value="TreeGrafter"/>
</dbReference>
<dbReference type="GO" id="GO:0005739">
    <property type="term" value="C:mitochondrion"/>
    <property type="evidence" value="ECO:0007669"/>
    <property type="project" value="UniProtKB-SubCell"/>
</dbReference>
<dbReference type="AlphaFoldDB" id="A0AAD9D811"/>
<keyword evidence="14" id="KW-1185">Reference proteome</keyword>
<evidence type="ECO:0000256" key="7">
    <source>
        <dbReference type="ARBA" id="ARBA00023128"/>
    </source>
</evidence>
<evidence type="ECO:0000256" key="9">
    <source>
        <dbReference type="ARBA" id="ARBA00057091"/>
    </source>
</evidence>
<proteinExistence type="inferred from homology"/>
<keyword evidence="8" id="KW-0539">Nucleus</keyword>
<evidence type="ECO:0000259" key="12">
    <source>
        <dbReference type="PROSITE" id="PS51462"/>
    </source>
</evidence>
<keyword evidence="6 11" id="KW-0378">Hydrolase</keyword>
<evidence type="ECO:0000313" key="13">
    <source>
        <dbReference type="EMBL" id="KAK1736214.1"/>
    </source>
</evidence>
<dbReference type="PROSITE" id="PS00893">
    <property type="entry name" value="NUDIX_BOX"/>
    <property type="match status" value="1"/>
</dbReference>
<comment type="function">
    <text evidence="9">May contribute to the regulation of cell proliferation.</text>
</comment>
<keyword evidence="7" id="KW-0496">Mitochondrion</keyword>
<keyword evidence="5" id="KW-0963">Cytoplasm</keyword>
<dbReference type="EMBL" id="JATAAI010000030">
    <property type="protein sequence ID" value="KAK1736214.1"/>
    <property type="molecule type" value="Genomic_DNA"/>
</dbReference>
<dbReference type="InterPro" id="IPR000086">
    <property type="entry name" value="NUDIX_hydrolase_dom"/>
</dbReference>
<dbReference type="InterPro" id="IPR020084">
    <property type="entry name" value="NUDIX_hydrolase_CS"/>
</dbReference>
<dbReference type="InterPro" id="IPR003293">
    <property type="entry name" value="Nudix_hydrolase6-like"/>
</dbReference>
<evidence type="ECO:0000256" key="11">
    <source>
        <dbReference type="RuleBase" id="RU003476"/>
    </source>
</evidence>
<dbReference type="Gene3D" id="3.90.79.10">
    <property type="entry name" value="Nucleoside Triphosphate Pyrophosphohydrolase"/>
    <property type="match status" value="1"/>
</dbReference>
<comment type="caution">
    <text evidence="13">The sequence shown here is derived from an EMBL/GenBank/DDBJ whole genome shotgun (WGS) entry which is preliminary data.</text>
</comment>
<reference evidence="13" key="1">
    <citation type="submission" date="2023-06" db="EMBL/GenBank/DDBJ databases">
        <title>Survivors Of The Sea: Transcriptome response of Skeletonema marinoi to long-term dormancy.</title>
        <authorList>
            <person name="Pinder M.I.M."/>
            <person name="Kourtchenko O."/>
            <person name="Robertson E.K."/>
            <person name="Larsson T."/>
            <person name="Maumus F."/>
            <person name="Osuna-Cruz C.M."/>
            <person name="Vancaester E."/>
            <person name="Stenow R."/>
            <person name="Vandepoele K."/>
            <person name="Ploug H."/>
            <person name="Bruchert V."/>
            <person name="Godhe A."/>
            <person name="Topel M."/>
        </authorList>
    </citation>
    <scope>NUCLEOTIDE SEQUENCE</scope>
    <source>
        <strain evidence="13">R05AC</strain>
    </source>
</reference>
<dbReference type="Pfam" id="PF18290">
    <property type="entry name" value="Nudix_hydro"/>
    <property type="match status" value="1"/>
</dbReference>
<name>A0AAD9D811_9STRA</name>
<dbReference type="GO" id="GO:0051287">
    <property type="term" value="F:NAD binding"/>
    <property type="evidence" value="ECO:0007669"/>
    <property type="project" value="TreeGrafter"/>
</dbReference>
<comment type="similarity">
    <text evidence="4 11">Belongs to the Nudix hydrolase family.</text>
</comment>
<dbReference type="FunFam" id="3.90.79.10:FF:000027">
    <property type="entry name" value="nucleoside diphosphate-linked moiety X motif 6"/>
    <property type="match status" value="1"/>
</dbReference>
<evidence type="ECO:0000256" key="1">
    <source>
        <dbReference type="ARBA" id="ARBA00004123"/>
    </source>
</evidence>
<dbReference type="PRINTS" id="PR01356">
    <property type="entry name" value="GFGPROTEIN"/>
</dbReference>
<dbReference type="Pfam" id="PF00293">
    <property type="entry name" value="NUDIX"/>
    <property type="match status" value="1"/>
</dbReference>
<evidence type="ECO:0000256" key="5">
    <source>
        <dbReference type="ARBA" id="ARBA00022490"/>
    </source>
</evidence>
<dbReference type="GO" id="GO:0005634">
    <property type="term" value="C:nucleus"/>
    <property type="evidence" value="ECO:0007669"/>
    <property type="project" value="UniProtKB-SubCell"/>
</dbReference>
<accession>A0AAD9D811</accession>
<evidence type="ECO:0000256" key="2">
    <source>
        <dbReference type="ARBA" id="ARBA00004173"/>
    </source>
</evidence>
<dbReference type="Gene3D" id="3.40.630.30">
    <property type="match status" value="1"/>
</dbReference>
<evidence type="ECO:0000256" key="10">
    <source>
        <dbReference type="ARBA" id="ARBA00068898"/>
    </source>
</evidence>
<gene>
    <name evidence="13" type="ORF">QTG54_013350</name>
</gene>
<dbReference type="SUPFAM" id="SSF55811">
    <property type="entry name" value="Nudix"/>
    <property type="match status" value="1"/>
</dbReference>
<sequence>MKTGLLLLQSIATSTRGCRTVLPTALSTFQTYAFASSSSSSSSSSGCHTKVGAAAYAAAGLIGGTSTVVLCSNDDGSNNSSSSNIKKAIPVRKSIDDPLHILQHNPSLPFPESSIKHDTYNGVTLDVTKVPQLSDSSATDSSTFGEMLSNALNIWSDEGRRGIWIRIPTSHAHLIGSATKLGFDFQHAEPGTCVLTKWLPKDSESRLPNGPSHQVGVGVLVLHPLTGKMLAVQERTGPAAARKLWKMPTGLTDPGEDIAAAAIRELKEETGLDVEFDKIICFRQAHGGLFNRSDMFFVCLCKLAPKYETLVKQGGEIELLPQEEEILCADWIDMEDYAVQGVWTQSPLYKEMNRAMIDAARKGIEYSSSEDGDEAHGFVSKVLPVGFRPGSNAIYVSSKL</sequence>
<dbReference type="InterPro" id="IPR040618">
    <property type="entry name" value="Pre-Nudix"/>
</dbReference>
<dbReference type="InterPro" id="IPR015797">
    <property type="entry name" value="NUDIX_hydrolase-like_dom_sf"/>
</dbReference>
<dbReference type="Proteomes" id="UP001224775">
    <property type="component" value="Unassembled WGS sequence"/>
</dbReference>
<evidence type="ECO:0000256" key="6">
    <source>
        <dbReference type="ARBA" id="ARBA00022801"/>
    </source>
</evidence>
<evidence type="ECO:0000256" key="8">
    <source>
        <dbReference type="ARBA" id="ARBA00023242"/>
    </source>
</evidence>
<evidence type="ECO:0000256" key="3">
    <source>
        <dbReference type="ARBA" id="ARBA00004496"/>
    </source>
</evidence>
<dbReference type="PANTHER" id="PTHR13994:SF13">
    <property type="entry name" value="FI03680P"/>
    <property type="match status" value="1"/>
</dbReference>
<dbReference type="PROSITE" id="PS51462">
    <property type="entry name" value="NUDIX"/>
    <property type="match status" value="1"/>
</dbReference>